<keyword evidence="1" id="KW-0121">Carboxypeptidase</keyword>
<keyword evidence="1" id="KW-0645">Protease</keyword>
<dbReference type="Pfam" id="PF13715">
    <property type="entry name" value="CarbopepD_reg_2"/>
    <property type="match status" value="1"/>
</dbReference>
<reference evidence="1 2" key="1">
    <citation type="submission" date="2018-08" db="EMBL/GenBank/DDBJ databases">
        <title>A genome reference for cultivated species of the human gut microbiota.</title>
        <authorList>
            <person name="Zou Y."/>
            <person name="Xue W."/>
            <person name="Luo G."/>
        </authorList>
    </citation>
    <scope>NUCLEOTIDE SEQUENCE [LARGE SCALE GENOMIC DNA]</scope>
    <source>
        <strain evidence="1 2">AF14-32</strain>
    </source>
</reference>
<dbReference type="Gene3D" id="2.60.40.1120">
    <property type="entry name" value="Carboxypeptidase-like, regulatory domain"/>
    <property type="match status" value="1"/>
</dbReference>
<keyword evidence="1" id="KW-0378">Hydrolase</keyword>
<name>A0A412XPD8_9BACE</name>
<accession>A0A412XPD8</accession>
<feature type="non-terminal residue" evidence="1">
    <location>
        <position position="281"/>
    </location>
</feature>
<protein>
    <submittedName>
        <fullName evidence="1">Carboxypeptidase-like regulatory domain-containing protein</fullName>
    </submittedName>
</protein>
<dbReference type="EMBL" id="QRZF01000048">
    <property type="protein sequence ID" value="RGV47021.1"/>
    <property type="molecule type" value="Genomic_DNA"/>
</dbReference>
<gene>
    <name evidence="1" type="ORF">DWW10_25670</name>
</gene>
<dbReference type="AlphaFoldDB" id="A0A412XPD8"/>
<dbReference type="SUPFAM" id="SSF49464">
    <property type="entry name" value="Carboxypeptidase regulatory domain-like"/>
    <property type="match status" value="1"/>
</dbReference>
<evidence type="ECO:0000313" key="2">
    <source>
        <dbReference type="Proteomes" id="UP000283850"/>
    </source>
</evidence>
<comment type="caution">
    <text evidence="1">The sequence shown here is derived from an EMBL/GenBank/DDBJ whole genome shotgun (WGS) entry which is preliminary data.</text>
</comment>
<organism evidence="1 2">
    <name type="scientific">Bacteroides intestinalis</name>
    <dbReference type="NCBI Taxonomy" id="329854"/>
    <lineage>
        <taxon>Bacteria</taxon>
        <taxon>Pseudomonadati</taxon>
        <taxon>Bacteroidota</taxon>
        <taxon>Bacteroidia</taxon>
        <taxon>Bacteroidales</taxon>
        <taxon>Bacteroidaceae</taxon>
        <taxon>Bacteroides</taxon>
    </lineage>
</organism>
<evidence type="ECO:0000313" key="1">
    <source>
        <dbReference type="EMBL" id="RGV47021.1"/>
    </source>
</evidence>
<dbReference type="Proteomes" id="UP000283850">
    <property type="component" value="Unassembled WGS sequence"/>
</dbReference>
<dbReference type="InterPro" id="IPR008969">
    <property type="entry name" value="CarboxyPept-like_regulatory"/>
</dbReference>
<sequence>MAILAVGTMFTSCYDSENGDVTKPYVAPDPVYTISGTVTDALTNQILTSATITVNGTSATNTDGTYTVKGKAGENIVVVSATGYEPVTRNVIITALEKGEASTTVVNVALTKEGTININDVEITYDSTPTIKSDVLKTEDNLQLDLTADENSATFERVFKITVGAELNKDLAILFADAPSGLLDYVKSYLGAIVGQFGEKKVLPAPYTIVIPPNYCVTSVTITYNGVVTDYTVKYDNKSYSFTLTGLKSYSFSTQFLPNHGFSHSHGHGHGHGGDLNAGGG</sequence>
<proteinExistence type="predicted"/>
<dbReference type="GO" id="GO:0004180">
    <property type="term" value="F:carboxypeptidase activity"/>
    <property type="evidence" value="ECO:0007669"/>
    <property type="project" value="UniProtKB-KW"/>
</dbReference>